<reference evidence="1" key="1">
    <citation type="journal article" date="2019" name="bioRxiv">
        <title>The Genome of the Zebra Mussel, Dreissena polymorpha: A Resource for Invasive Species Research.</title>
        <authorList>
            <person name="McCartney M.A."/>
            <person name="Auch B."/>
            <person name="Kono T."/>
            <person name="Mallez S."/>
            <person name="Zhang Y."/>
            <person name="Obille A."/>
            <person name="Becker A."/>
            <person name="Abrahante J.E."/>
            <person name="Garbe J."/>
            <person name="Badalamenti J.P."/>
            <person name="Herman A."/>
            <person name="Mangelson H."/>
            <person name="Liachko I."/>
            <person name="Sullivan S."/>
            <person name="Sone E.D."/>
            <person name="Koren S."/>
            <person name="Silverstein K.A.T."/>
            <person name="Beckman K.B."/>
            <person name="Gohl D.M."/>
        </authorList>
    </citation>
    <scope>NUCLEOTIDE SEQUENCE</scope>
    <source>
        <strain evidence="1">Duluth1</strain>
        <tissue evidence="1">Whole animal</tissue>
    </source>
</reference>
<name>A0A9D4DRA1_DREPO</name>
<dbReference type="Proteomes" id="UP000828390">
    <property type="component" value="Unassembled WGS sequence"/>
</dbReference>
<reference evidence="1" key="2">
    <citation type="submission" date="2020-11" db="EMBL/GenBank/DDBJ databases">
        <authorList>
            <person name="McCartney M.A."/>
            <person name="Auch B."/>
            <person name="Kono T."/>
            <person name="Mallez S."/>
            <person name="Becker A."/>
            <person name="Gohl D.M."/>
            <person name="Silverstein K.A.T."/>
            <person name="Koren S."/>
            <person name="Bechman K.B."/>
            <person name="Herman A."/>
            <person name="Abrahante J.E."/>
            <person name="Garbe J."/>
        </authorList>
    </citation>
    <scope>NUCLEOTIDE SEQUENCE</scope>
    <source>
        <strain evidence="1">Duluth1</strain>
        <tissue evidence="1">Whole animal</tissue>
    </source>
</reference>
<evidence type="ECO:0000313" key="2">
    <source>
        <dbReference type="Proteomes" id="UP000828390"/>
    </source>
</evidence>
<sequence>MPIYRPQLYEVTGDSVKLSWQPVHVPEGASRISIRYVALFDLGPRDWFADKKFFTTTLP</sequence>
<proteinExistence type="predicted"/>
<comment type="caution">
    <text evidence="1">The sequence shown here is derived from an EMBL/GenBank/DDBJ whole genome shotgun (WGS) entry which is preliminary data.</text>
</comment>
<gene>
    <name evidence="1" type="ORF">DPMN_187796</name>
</gene>
<accession>A0A9D4DRA1</accession>
<dbReference type="AlphaFoldDB" id="A0A9D4DRA1"/>
<protein>
    <recommendedName>
        <fullName evidence="3">Fibronectin type-III domain-containing protein</fullName>
    </recommendedName>
</protein>
<keyword evidence="2" id="KW-1185">Reference proteome</keyword>
<evidence type="ECO:0008006" key="3">
    <source>
        <dbReference type="Google" id="ProtNLM"/>
    </source>
</evidence>
<organism evidence="1 2">
    <name type="scientific">Dreissena polymorpha</name>
    <name type="common">Zebra mussel</name>
    <name type="synonym">Mytilus polymorpha</name>
    <dbReference type="NCBI Taxonomy" id="45954"/>
    <lineage>
        <taxon>Eukaryota</taxon>
        <taxon>Metazoa</taxon>
        <taxon>Spiralia</taxon>
        <taxon>Lophotrochozoa</taxon>
        <taxon>Mollusca</taxon>
        <taxon>Bivalvia</taxon>
        <taxon>Autobranchia</taxon>
        <taxon>Heteroconchia</taxon>
        <taxon>Euheterodonta</taxon>
        <taxon>Imparidentia</taxon>
        <taxon>Neoheterodontei</taxon>
        <taxon>Myida</taxon>
        <taxon>Dreissenoidea</taxon>
        <taxon>Dreissenidae</taxon>
        <taxon>Dreissena</taxon>
    </lineage>
</organism>
<dbReference type="EMBL" id="JAIWYP010000010">
    <property type="protein sequence ID" value="KAH3753165.1"/>
    <property type="molecule type" value="Genomic_DNA"/>
</dbReference>
<evidence type="ECO:0000313" key="1">
    <source>
        <dbReference type="EMBL" id="KAH3753165.1"/>
    </source>
</evidence>